<organism evidence="3 4">
    <name type="scientific">Trypanosoma cruzi</name>
    <dbReference type="NCBI Taxonomy" id="5693"/>
    <lineage>
        <taxon>Eukaryota</taxon>
        <taxon>Discoba</taxon>
        <taxon>Euglenozoa</taxon>
        <taxon>Kinetoplastea</taxon>
        <taxon>Metakinetoplastina</taxon>
        <taxon>Trypanosomatida</taxon>
        <taxon>Trypanosomatidae</taxon>
        <taxon>Trypanosoma</taxon>
        <taxon>Schizotrypanum</taxon>
    </lineage>
</organism>
<evidence type="ECO:0000256" key="2">
    <source>
        <dbReference type="SAM" id="SignalP"/>
    </source>
</evidence>
<evidence type="ECO:0000313" key="4">
    <source>
        <dbReference type="Proteomes" id="UP000246121"/>
    </source>
</evidence>
<feature type="region of interest" description="Disordered" evidence="1">
    <location>
        <begin position="134"/>
        <end position="542"/>
    </location>
</feature>
<protein>
    <submittedName>
        <fullName evidence="3">Mucin-associated surface protein (MASP)</fullName>
    </submittedName>
</protein>
<keyword evidence="2" id="KW-0732">Signal</keyword>
<dbReference type="Proteomes" id="UP000246121">
    <property type="component" value="Unassembled WGS sequence"/>
</dbReference>
<feature type="chain" id="PRO_5015955047" evidence="2">
    <location>
        <begin position="28"/>
        <end position="565"/>
    </location>
</feature>
<feature type="compositionally biased region" description="Low complexity" evidence="1">
    <location>
        <begin position="423"/>
        <end position="434"/>
    </location>
</feature>
<name>A0A2V2UWI4_TRYCR</name>
<dbReference type="VEuPathDB" id="TriTrypDB:Tc_MARK_10198"/>
<feature type="compositionally biased region" description="Low complexity" evidence="1">
    <location>
        <begin position="299"/>
        <end position="315"/>
    </location>
</feature>
<dbReference type="VEuPathDB" id="TriTrypDB:TcG_11361"/>
<dbReference type="VEuPathDB" id="TriTrypDB:TcCL_ESM06308"/>
<evidence type="ECO:0000256" key="1">
    <source>
        <dbReference type="SAM" id="MobiDB-lite"/>
    </source>
</evidence>
<dbReference type="VEuPathDB" id="TriTrypDB:C3747_8g218"/>
<feature type="compositionally biased region" description="Basic and acidic residues" evidence="1">
    <location>
        <begin position="388"/>
        <end position="406"/>
    </location>
</feature>
<feature type="compositionally biased region" description="Basic and acidic residues" evidence="1">
    <location>
        <begin position="317"/>
        <end position="336"/>
    </location>
</feature>
<feature type="compositionally biased region" description="Basic and acidic residues" evidence="1">
    <location>
        <begin position="438"/>
        <end position="447"/>
    </location>
</feature>
<dbReference type="VEuPathDB" id="TriTrypDB:BCY84_09064"/>
<feature type="compositionally biased region" description="Basic and acidic residues" evidence="1">
    <location>
        <begin position="505"/>
        <end position="519"/>
    </location>
</feature>
<dbReference type="AlphaFoldDB" id="A0A2V2UWI4"/>
<sequence>MATMMTGRVLLVCALCVLWCAIAGIAAGCAGAANGSAGEYLALRFITQMRRECEEEVSRRTEGRANASAVEECVREGMDGLRAVVDGRRRWRRQRYALVAENAEDVQPKDVSVGTPLPLPGQETQGPLQDAALEIPGESSKGGAGGGAELVSKQLRPEEPPVTKQNESAVEGELMSNENNSEPEENVSDDSHLTNSNAMKVPENQPEADSSLLSSSGGRAAGIPGQESSEFPSKVSRSSEASGIGGDGQYKNTNGAAKPAVAAPKPVSVTQPKPSGIAGAGEGERLEDPLPETPVKETAPAAPSPKASSHTASSPSKKKETESTKPADGPQKKDKIPTTAATQNATTEGHGEATSSSSAADDSNAVTNNADEGNVENSNDGSASRAAVPDEKQQREREDGSEKETESVPTPKAKNEGPGPADVVSVQQVQNAQSGREPGSESRKEDGVVTTNKQQDGASDSHAESTPTSRSSAKRVAVSNGPDKATEEEISNKRTTGVDAVPEAAQKDGNKDDSTKELPIKTTAIANDTAPTGDSDGSTAVSHTTSPLLLLLVVACAAAAAVVAA</sequence>
<proteinExistence type="predicted"/>
<gene>
    <name evidence="3" type="ORF">C4B63_74g13</name>
</gene>
<feature type="region of interest" description="Disordered" evidence="1">
    <location>
        <begin position="107"/>
        <end position="126"/>
    </location>
</feature>
<evidence type="ECO:0000313" key="3">
    <source>
        <dbReference type="EMBL" id="PWU88404.1"/>
    </source>
</evidence>
<feature type="compositionally biased region" description="Polar residues" evidence="1">
    <location>
        <begin position="524"/>
        <end position="542"/>
    </location>
</feature>
<dbReference type="VEuPathDB" id="TriTrypDB:C4B63_74g13"/>
<reference evidence="3 4" key="1">
    <citation type="journal article" date="2018" name="Microb. Genom.">
        <title>Expanding an expanded genome: long-read sequencing of Trypanosoma cruzi.</title>
        <authorList>
            <person name="Berna L."/>
            <person name="Rodriguez M."/>
            <person name="Chiribao M.L."/>
            <person name="Parodi-Talice A."/>
            <person name="Pita S."/>
            <person name="Rijo G."/>
            <person name="Alvarez-Valin F."/>
            <person name="Robello C."/>
        </authorList>
    </citation>
    <scope>NUCLEOTIDE SEQUENCE [LARGE SCALE GENOMIC DNA]</scope>
    <source>
        <strain evidence="3 4">Dm28c</strain>
    </source>
</reference>
<dbReference type="EMBL" id="PRFA01000074">
    <property type="protein sequence ID" value="PWU88404.1"/>
    <property type="molecule type" value="Genomic_DNA"/>
</dbReference>
<dbReference type="VEuPathDB" id="TriTrypDB:TcCLB.506589.140"/>
<feature type="compositionally biased region" description="Polar residues" evidence="1">
    <location>
        <begin position="226"/>
        <end position="241"/>
    </location>
</feature>
<feature type="compositionally biased region" description="Low complexity" evidence="1">
    <location>
        <begin position="353"/>
        <end position="371"/>
    </location>
</feature>
<feature type="signal peptide" evidence="2">
    <location>
        <begin position="1"/>
        <end position="27"/>
    </location>
</feature>
<dbReference type="VEuPathDB" id="TriTrypDB:TcCLB.510013.310"/>
<dbReference type="VEuPathDB" id="TriTrypDB:TcYC6_0158640"/>
<comment type="caution">
    <text evidence="3">The sequence shown here is derived from an EMBL/GenBank/DDBJ whole genome shotgun (WGS) entry which is preliminary data.</text>
</comment>
<dbReference type="VEuPathDB" id="TriTrypDB:TcBrA4_0177430"/>
<dbReference type="VEuPathDB" id="TriTrypDB:TCSYLVIO_007751"/>
<dbReference type="VEuPathDB" id="TriTrypDB:TCDM_09915"/>
<feature type="compositionally biased region" description="Polar residues" evidence="1">
    <location>
        <begin position="449"/>
        <end position="471"/>
    </location>
</feature>
<accession>A0A2V2UWI4</accession>
<feature type="compositionally biased region" description="Low complexity" evidence="1">
    <location>
        <begin position="256"/>
        <end position="267"/>
    </location>
</feature>